<comment type="similarity">
    <text evidence="1 10 11">Belongs to the NDK family.</text>
</comment>
<keyword evidence="4" id="KW-0479">Metal-binding</keyword>
<dbReference type="OrthoDB" id="25346at2759"/>
<evidence type="ECO:0000256" key="4">
    <source>
        <dbReference type="ARBA" id="ARBA00022723"/>
    </source>
</evidence>
<dbReference type="CDD" id="cd04414">
    <property type="entry name" value="NDPk6"/>
    <property type="match status" value="1"/>
</dbReference>
<keyword evidence="2" id="KW-0963">Cytoplasm</keyword>
<proteinExistence type="inferred from homology"/>
<dbReference type="Gene3D" id="3.30.70.141">
    <property type="entry name" value="Nucleoside diphosphate kinase-like domain"/>
    <property type="match status" value="1"/>
</dbReference>
<feature type="binding site" evidence="10">
    <location>
        <position position="61"/>
    </location>
    <ligand>
        <name>ATP</name>
        <dbReference type="ChEBI" id="CHEBI:30616"/>
    </ligand>
</feature>
<feature type="binding site" evidence="10">
    <location>
        <position position="95"/>
    </location>
    <ligand>
        <name>ATP</name>
        <dbReference type="ChEBI" id="CHEBI:30616"/>
    </ligand>
</feature>
<keyword evidence="9" id="KW-0546">Nucleotide metabolism</keyword>
<dbReference type="InterPro" id="IPR036850">
    <property type="entry name" value="NDK-like_dom_sf"/>
</dbReference>
<dbReference type="EC" id="2.7.4.6" evidence="12"/>
<dbReference type="InterPro" id="IPR037994">
    <property type="entry name" value="NDPk6"/>
</dbReference>
<accession>A0A834I3I4</accession>
<dbReference type="PROSITE" id="PS00469">
    <property type="entry name" value="NDPK"/>
    <property type="match status" value="1"/>
</dbReference>
<feature type="binding site" evidence="10">
    <location>
        <position position="12"/>
    </location>
    <ligand>
        <name>ATP</name>
        <dbReference type="ChEBI" id="CHEBI:30616"/>
    </ligand>
</feature>
<dbReference type="Proteomes" id="UP000625711">
    <property type="component" value="Unassembled WGS sequence"/>
</dbReference>
<keyword evidence="15" id="KW-1185">Reference proteome</keyword>
<keyword evidence="6 12" id="KW-0418">Kinase</keyword>
<sequence>MTALQLTLAIIKPHVIKNPFSLEAIRNIIVSSNFKVVKSKRKHITPDEAEMFYEEHMHKFFYNRLITFMTSGPSDVYILAKENAIKDWRTLMGPTKVYKAQFEARESIRGKYGFTDTRNATHGSDSPETAKREIGIFFPEFDYEGWFKTEEPKFHHNLKLDKMNFVHVTDNR</sequence>
<dbReference type="Pfam" id="PF00334">
    <property type="entry name" value="NDK"/>
    <property type="match status" value="1"/>
</dbReference>
<dbReference type="GO" id="GO:0005524">
    <property type="term" value="F:ATP binding"/>
    <property type="evidence" value="ECO:0007669"/>
    <property type="project" value="UniProtKB-KW"/>
</dbReference>
<dbReference type="InterPro" id="IPR001564">
    <property type="entry name" value="Nucleoside_diP_kinase"/>
</dbReference>
<dbReference type="GO" id="GO:0006228">
    <property type="term" value="P:UTP biosynthetic process"/>
    <property type="evidence" value="ECO:0007669"/>
    <property type="project" value="InterPro"/>
</dbReference>
<evidence type="ECO:0000256" key="12">
    <source>
        <dbReference type="RuleBase" id="RU004013"/>
    </source>
</evidence>
<evidence type="ECO:0000256" key="8">
    <source>
        <dbReference type="ARBA" id="ARBA00022842"/>
    </source>
</evidence>
<feature type="binding site" evidence="10">
    <location>
        <position position="89"/>
    </location>
    <ligand>
        <name>ATP</name>
        <dbReference type="ChEBI" id="CHEBI:30616"/>
    </ligand>
</feature>
<keyword evidence="5 12" id="KW-0547">Nucleotide-binding</keyword>
<dbReference type="GO" id="GO:0046872">
    <property type="term" value="F:metal ion binding"/>
    <property type="evidence" value="ECO:0007669"/>
    <property type="project" value="UniProtKB-KW"/>
</dbReference>
<name>A0A834I3I4_RHYFE</name>
<dbReference type="SUPFAM" id="SSF54919">
    <property type="entry name" value="Nucleoside diphosphate kinase, NDK"/>
    <property type="match status" value="1"/>
</dbReference>
<evidence type="ECO:0000313" key="14">
    <source>
        <dbReference type="EMBL" id="KAF7273279.1"/>
    </source>
</evidence>
<keyword evidence="8" id="KW-0460">Magnesium</keyword>
<dbReference type="PANTHER" id="PTHR46161">
    <property type="entry name" value="NUCLEOSIDE DIPHOSPHATE KINASE"/>
    <property type="match status" value="1"/>
</dbReference>
<dbReference type="PROSITE" id="PS51374">
    <property type="entry name" value="NDPK_LIKE"/>
    <property type="match status" value="1"/>
</dbReference>
<dbReference type="GO" id="GO:0004550">
    <property type="term" value="F:nucleoside diphosphate kinase activity"/>
    <property type="evidence" value="ECO:0007669"/>
    <property type="project" value="UniProtKB-EC"/>
</dbReference>
<evidence type="ECO:0000256" key="6">
    <source>
        <dbReference type="ARBA" id="ARBA00022777"/>
    </source>
</evidence>
<evidence type="ECO:0000256" key="10">
    <source>
        <dbReference type="PROSITE-ProRule" id="PRU00706"/>
    </source>
</evidence>
<dbReference type="AlphaFoldDB" id="A0A834I3I4"/>
<evidence type="ECO:0000256" key="11">
    <source>
        <dbReference type="RuleBase" id="RU004011"/>
    </source>
</evidence>
<organism evidence="14 15">
    <name type="scientific">Rhynchophorus ferrugineus</name>
    <name type="common">Red palm weevil</name>
    <name type="synonym">Curculio ferrugineus</name>
    <dbReference type="NCBI Taxonomy" id="354439"/>
    <lineage>
        <taxon>Eukaryota</taxon>
        <taxon>Metazoa</taxon>
        <taxon>Ecdysozoa</taxon>
        <taxon>Arthropoda</taxon>
        <taxon>Hexapoda</taxon>
        <taxon>Insecta</taxon>
        <taxon>Pterygota</taxon>
        <taxon>Neoptera</taxon>
        <taxon>Endopterygota</taxon>
        <taxon>Coleoptera</taxon>
        <taxon>Polyphaga</taxon>
        <taxon>Cucujiformia</taxon>
        <taxon>Curculionidae</taxon>
        <taxon>Dryophthorinae</taxon>
        <taxon>Rhynchophorus</taxon>
    </lineage>
</organism>
<dbReference type="EMBL" id="JAACXV010013506">
    <property type="protein sequence ID" value="KAF7273279.1"/>
    <property type="molecule type" value="Genomic_DNA"/>
</dbReference>
<feature type="domain" description="Nucleoside diphosphate kinase-like" evidence="13">
    <location>
        <begin position="4"/>
        <end position="145"/>
    </location>
</feature>
<gene>
    <name evidence="14" type="ORF">GWI33_014000</name>
</gene>
<dbReference type="GO" id="GO:0006241">
    <property type="term" value="P:CTP biosynthetic process"/>
    <property type="evidence" value="ECO:0007669"/>
    <property type="project" value="InterPro"/>
</dbReference>
<dbReference type="PRINTS" id="PR01243">
    <property type="entry name" value="NUCDPKINASE"/>
</dbReference>
<evidence type="ECO:0000256" key="5">
    <source>
        <dbReference type="ARBA" id="ARBA00022741"/>
    </source>
</evidence>
<comment type="caution">
    <text evidence="14">The sequence shown here is derived from an EMBL/GenBank/DDBJ whole genome shotgun (WGS) entry which is preliminary data.</text>
</comment>
<feature type="active site" description="Pros-phosphohistidine intermediate" evidence="10">
    <location>
        <position position="122"/>
    </location>
</feature>
<evidence type="ECO:0000256" key="1">
    <source>
        <dbReference type="ARBA" id="ARBA00008142"/>
    </source>
</evidence>
<protein>
    <recommendedName>
        <fullName evidence="12">Nucleoside diphosphate kinase</fullName>
        <ecNumber evidence="12">2.7.4.6</ecNumber>
    </recommendedName>
</protein>
<keyword evidence="3 12" id="KW-0808">Transferase</keyword>
<evidence type="ECO:0000256" key="7">
    <source>
        <dbReference type="ARBA" id="ARBA00022840"/>
    </source>
</evidence>
<evidence type="ECO:0000256" key="2">
    <source>
        <dbReference type="ARBA" id="ARBA00022490"/>
    </source>
</evidence>
<evidence type="ECO:0000259" key="13">
    <source>
        <dbReference type="SMART" id="SM00562"/>
    </source>
</evidence>
<reference evidence="14" key="1">
    <citation type="submission" date="2020-08" db="EMBL/GenBank/DDBJ databases">
        <title>Genome sequencing and assembly of the red palm weevil Rhynchophorus ferrugineus.</title>
        <authorList>
            <person name="Dias G.B."/>
            <person name="Bergman C.M."/>
            <person name="Manee M."/>
        </authorList>
    </citation>
    <scope>NUCLEOTIDE SEQUENCE</scope>
    <source>
        <strain evidence="14">AA-2017</strain>
        <tissue evidence="14">Whole larva</tissue>
    </source>
</reference>
<evidence type="ECO:0000313" key="15">
    <source>
        <dbReference type="Proteomes" id="UP000625711"/>
    </source>
</evidence>
<feature type="binding site" evidence="10">
    <location>
        <position position="119"/>
    </location>
    <ligand>
        <name>ATP</name>
        <dbReference type="ChEBI" id="CHEBI:30616"/>
    </ligand>
</feature>
<evidence type="ECO:0000256" key="9">
    <source>
        <dbReference type="ARBA" id="ARBA00023080"/>
    </source>
</evidence>
<dbReference type="SMART" id="SM00562">
    <property type="entry name" value="NDK"/>
    <property type="match status" value="1"/>
</dbReference>
<comment type="catalytic activity">
    <reaction evidence="12">
        <text>a 2'-deoxyribonucleoside 5'-diphosphate + ATP = a 2'-deoxyribonucleoside 5'-triphosphate + ADP</text>
        <dbReference type="Rhea" id="RHEA:44640"/>
        <dbReference type="ChEBI" id="CHEBI:30616"/>
        <dbReference type="ChEBI" id="CHEBI:61560"/>
        <dbReference type="ChEBI" id="CHEBI:73316"/>
        <dbReference type="ChEBI" id="CHEBI:456216"/>
        <dbReference type="EC" id="2.7.4.6"/>
    </reaction>
</comment>
<dbReference type="PANTHER" id="PTHR46161:SF3">
    <property type="entry name" value="NUCLEOSIDE DIPHOSPHATE KINASE DDB_G0292928-RELATED"/>
    <property type="match status" value="1"/>
</dbReference>
<dbReference type="InterPro" id="IPR023005">
    <property type="entry name" value="Nucleoside_diP_kinase_AS"/>
</dbReference>
<dbReference type="GO" id="GO:0006183">
    <property type="term" value="P:GTP biosynthetic process"/>
    <property type="evidence" value="ECO:0007669"/>
    <property type="project" value="InterPro"/>
</dbReference>
<dbReference type="InterPro" id="IPR034907">
    <property type="entry name" value="NDK-like_dom"/>
</dbReference>
<keyword evidence="7 12" id="KW-0067">ATP-binding</keyword>
<evidence type="ECO:0000256" key="3">
    <source>
        <dbReference type="ARBA" id="ARBA00022679"/>
    </source>
</evidence>
<feature type="binding site" evidence="10">
    <location>
        <position position="109"/>
    </location>
    <ligand>
        <name>ATP</name>
        <dbReference type="ChEBI" id="CHEBI:30616"/>
    </ligand>
</feature>